<feature type="transmembrane region" description="Helical" evidence="1">
    <location>
        <begin position="242"/>
        <end position="264"/>
    </location>
</feature>
<dbReference type="AlphaFoldDB" id="A0A9D2I717"/>
<dbReference type="GO" id="GO:0080120">
    <property type="term" value="P:CAAX-box protein maturation"/>
    <property type="evidence" value="ECO:0007669"/>
    <property type="project" value="UniProtKB-ARBA"/>
</dbReference>
<evidence type="ECO:0000313" key="3">
    <source>
        <dbReference type="EMBL" id="HJA93926.1"/>
    </source>
</evidence>
<feature type="transmembrane region" description="Helical" evidence="1">
    <location>
        <begin position="94"/>
        <end position="116"/>
    </location>
</feature>
<feature type="transmembrane region" description="Helical" evidence="1">
    <location>
        <begin position="217"/>
        <end position="236"/>
    </location>
</feature>
<dbReference type="PANTHER" id="PTHR36435:SF1">
    <property type="entry name" value="CAAX AMINO TERMINAL PROTEASE FAMILY PROTEIN"/>
    <property type="match status" value="1"/>
</dbReference>
<keyword evidence="1" id="KW-1133">Transmembrane helix</keyword>
<dbReference type="GO" id="GO:0008237">
    <property type="term" value="F:metallopeptidase activity"/>
    <property type="evidence" value="ECO:0007669"/>
    <property type="project" value="UniProtKB-KW"/>
</dbReference>
<keyword evidence="1" id="KW-0472">Membrane</keyword>
<dbReference type="InterPro" id="IPR052710">
    <property type="entry name" value="CAAX_protease"/>
</dbReference>
<accession>A0A9D2I717</accession>
<gene>
    <name evidence="3" type="ORF">H9717_12590</name>
</gene>
<evidence type="ECO:0000259" key="2">
    <source>
        <dbReference type="Pfam" id="PF02517"/>
    </source>
</evidence>
<dbReference type="Proteomes" id="UP000886858">
    <property type="component" value="Unassembled WGS sequence"/>
</dbReference>
<feature type="domain" description="CAAX prenyl protease 2/Lysostaphin resistance protein A-like" evidence="2">
    <location>
        <begin position="135"/>
        <end position="225"/>
    </location>
</feature>
<evidence type="ECO:0000256" key="1">
    <source>
        <dbReference type="SAM" id="Phobius"/>
    </source>
</evidence>
<dbReference type="Pfam" id="PF02517">
    <property type="entry name" value="Rce1-like"/>
    <property type="match status" value="1"/>
</dbReference>
<evidence type="ECO:0000313" key="4">
    <source>
        <dbReference type="Proteomes" id="UP000886858"/>
    </source>
</evidence>
<comment type="caution">
    <text evidence="3">The sequence shown here is derived from an EMBL/GenBank/DDBJ whole genome shotgun (WGS) entry which is preliminary data.</text>
</comment>
<name>A0A9D2I717_9FIRM</name>
<feature type="transmembrane region" description="Helical" evidence="1">
    <location>
        <begin position="128"/>
        <end position="149"/>
    </location>
</feature>
<protein>
    <submittedName>
        <fullName evidence="3">CPBP family intramembrane metalloprotease</fullName>
    </submittedName>
</protein>
<keyword evidence="3" id="KW-0482">Metalloprotease</keyword>
<dbReference type="EMBL" id="DWYY01000134">
    <property type="protein sequence ID" value="HJA93926.1"/>
    <property type="molecule type" value="Genomic_DNA"/>
</dbReference>
<dbReference type="GO" id="GO:0004175">
    <property type="term" value="F:endopeptidase activity"/>
    <property type="evidence" value="ECO:0007669"/>
    <property type="project" value="UniProtKB-ARBA"/>
</dbReference>
<keyword evidence="3" id="KW-0645">Protease</keyword>
<proteinExistence type="predicted"/>
<dbReference type="PANTHER" id="PTHR36435">
    <property type="entry name" value="SLR1288 PROTEIN"/>
    <property type="match status" value="1"/>
</dbReference>
<organism evidence="3 4">
    <name type="scientific">Candidatus Eisenbergiella merdipullorum</name>
    <dbReference type="NCBI Taxonomy" id="2838553"/>
    <lineage>
        <taxon>Bacteria</taxon>
        <taxon>Bacillati</taxon>
        <taxon>Bacillota</taxon>
        <taxon>Clostridia</taxon>
        <taxon>Lachnospirales</taxon>
        <taxon>Lachnospiraceae</taxon>
        <taxon>Eisenbergiella</taxon>
    </lineage>
</organism>
<reference evidence="3" key="2">
    <citation type="submission" date="2021-04" db="EMBL/GenBank/DDBJ databases">
        <authorList>
            <person name="Gilroy R."/>
        </authorList>
    </citation>
    <scope>NUCLEOTIDE SEQUENCE</scope>
    <source>
        <strain evidence="3">CHK179-7159</strain>
    </source>
</reference>
<sequence>MNEKKWFRDAGALIAALVLYEIGKLAGAFFAQMLREAVYLSVPGAAVGGSEAFPAGFWDGLQSLLIQLAGGGIVWLVWRKELLGEFLNEGRRTILLCFLAVTSALGLNLLLALSRIMLLSDAFRETAAAQAAVPVWMGVLLYGIAAPFSEEVLFRGMFYRKAREAFGGEKRRWAASIFSALLFGIYHGNLVQGIYAFLIGILLCMVYERAGKLSAAVMFHGAGNLAVYLLIDVWGIGEHLPFGVGAALCALLLIAAACCLKPCFGAGEGMKKEC</sequence>
<feature type="transmembrane region" description="Helical" evidence="1">
    <location>
        <begin position="12"/>
        <end position="34"/>
    </location>
</feature>
<feature type="transmembrane region" description="Helical" evidence="1">
    <location>
        <begin position="60"/>
        <end position="78"/>
    </location>
</feature>
<keyword evidence="1" id="KW-0812">Transmembrane</keyword>
<keyword evidence="3" id="KW-0378">Hydrolase</keyword>
<dbReference type="InterPro" id="IPR003675">
    <property type="entry name" value="Rce1/LyrA-like_dom"/>
</dbReference>
<reference evidence="3" key="1">
    <citation type="journal article" date="2021" name="PeerJ">
        <title>Extensive microbial diversity within the chicken gut microbiome revealed by metagenomics and culture.</title>
        <authorList>
            <person name="Gilroy R."/>
            <person name="Ravi A."/>
            <person name="Getino M."/>
            <person name="Pursley I."/>
            <person name="Horton D.L."/>
            <person name="Alikhan N.F."/>
            <person name="Baker D."/>
            <person name="Gharbi K."/>
            <person name="Hall N."/>
            <person name="Watson M."/>
            <person name="Adriaenssens E.M."/>
            <person name="Foster-Nyarko E."/>
            <person name="Jarju S."/>
            <person name="Secka A."/>
            <person name="Antonio M."/>
            <person name="Oren A."/>
            <person name="Chaudhuri R.R."/>
            <person name="La Ragione R."/>
            <person name="Hildebrand F."/>
            <person name="Pallen M.J."/>
        </authorList>
    </citation>
    <scope>NUCLEOTIDE SEQUENCE</scope>
    <source>
        <strain evidence="3">CHK179-7159</strain>
    </source>
</reference>